<evidence type="ECO:0000256" key="5">
    <source>
        <dbReference type="ARBA" id="ARBA00022553"/>
    </source>
</evidence>
<keyword evidence="4" id="KW-1003">Cell membrane</keyword>
<evidence type="ECO:0000259" key="14">
    <source>
        <dbReference type="PROSITE" id="PS50112"/>
    </source>
</evidence>
<dbReference type="InterPro" id="IPR036097">
    <property type="entry name" value="HisK_dim/P_sf"/>
</dbReference>
<dbReference type="Pfam" id="PF00563">
    <property type="entry name" value="EAL"/>
    <property type="match status" value="1"/>
</dbReference>
<dbReference type="InterPro" id="IPR003661">
    <property type="entry name" value="HisK_dim/P_dom"/>
</dbReference>
<comment type="catalytic activity">
    <reaction evidence="1">
        <text>ATP + protein L-histidine = ADP + protein N-phospho-L-histidine.</text>
        <dbReference type="EC" id="2.7.13.3"/>
    </reaction>
</comment>
<keyword evidence="5 12" id="KW-0597">Phosphoprotein</keyword>
<evidence type="ECO:0000256" key="8">
    <source>
        <dbReference type="ARBA" id="ARBA00022840"/>
    </source>
</evidence>
<dbReference type="OrthoDB" id="5290456at2"/>
<dbReference type="KEGG" id="iod:EJO50_09590"/>
<dbReference type="SMART" id="SM00388">
    <property type="entry name" value="HisKA"/>
    <property type="match status" value="1"/>
</dbReference>
<dbReference type="InterPro" id="IPR035965">
    <property type="entry name" value="PAS-like_dom_sf"/>
</dbReference>
<dbReference type="EMBL" id="CP034433">
    <property type="protein sequence ID" value="AZN36719.1"/>
    <property type="molecule type" value="Genomic_DNA"/>
</dbReference>
<dbReference type="CDD" id="cd00130">
    <property type="entry name" value="PAS"/>
    <property type="match status" value="1"/>
</dbReference>
<name>A0A3S8ZTC8_9NEIS</name>
<dbReference type="GO" id="GO:0005886">
    <property type="term" value="C:plasma membrane"/>
    <property type="evidence" value="ECO:0007669"/>
    <property type="project" value="UniProtKB-SubCell"/>
</dbReference>
<dbReference type="InterPro" id="IPR013655">
    <property type="entry name" value="PAS_fold_3"/>
</dbReference>
<organism evidence="16 17">
    <name type="scientific">Iodobacter ciconiae</name>
    <dbReference type="NCBI Taxonomy" id="2496266"/>
    <lineage>
        <taxon>Bacteria</taxon>
        <taxon>Pseudomonadati</taxon>
        <taxon>Pseudomonadota</taxon>
        <taxon>Betaproteobacteria</taxon>
        <taxon>Neisseriales</taxon>
        <taxon>Chitinibacteraceae</taxon>
        <taxon>Iodobacter</taxon>
    </lineage>
</organism>
<dbReference type="SUPFAM" id="SSF141868">
    <property type="entry name" value="EAL domain-like"/>
    <property type="match status" value="1"/>
</dbReference>
<dbReference type="Gene3D" id="1.10.287.130">
    <property type="match status" value="1"/>
</dbReference>
<evidence type="ECO:0000256" key="4">
    <source>
        <dbReference type="ARBA" id="ARBA00022475"/>
    </source>
</evidence>
<dbReference type="PROSITE" id="PS50112">
    <property type="entry name" value="PAS"/>
    <property type="match status" value="1"/>
</dbReference>
<dbReference type="SUPFAM" id="SSF47384">
    <property type="entry name" value="Homodimeric domain of signal transducing histidine kinase"/>
    <property type="match status" value="1"/>
</dbReference>
<dbReference type="SMART" id="SM00091">
    <property type="entry name" value="PAS"/>
    <property type="match status" value="2"/>
</dbReference>
<dbReference type="SUPFAM" id="SSF52172">
    <property type="entry name" value="CheY-like"/>
    <property type="match status" value="2"/>
</dbReference>
<feature type="domain" description="PAS" evidence="14">
    <location>
        <begin position="12"/>
        <end position="76"/>
    </location>
</feature>
<dbReference type="Proteomes" id="UP000282438">
    <property type="component" value="Chromosome"/>
</dbReference>
<keyword evidence="17" id="KW-1185">Reference proteome</keyword>
<dbReference type="InterPro" id="IPR036641">
    <property type="entry name" value="HPT_dom_sf"/>
</dbReference>
<evidence type="ECO:0000256" key="3">
    <source>
        <dbReference type="ARBA" id="ARBA00012438"/>
    </source>
</evidence>
<protein>
    <recommendedName>
        <fullName evidence="3">histidine kinase</fullName>
        <ecNumber evidence="3">2.7.13.3</ecNumber>
    </recommendedName>
</protein>
<dbReference type="CDD" id="cd01948">
    <property type="entry name" value="EAL"/>
    <property type="match status" value="1"/>
</dbReference>
<dbReference type="Gene3D" id="3.30.450.20">
    <property type="entry name" value="PAS domain"/>
    <property type="match status" value="2"/>
</dbReference>
<keyword evidence="7" id="KW-0547">Nucleotide-binding</keyword>
<dbReference type="GO" id="GO:0005524">
    <property type="term" value="F:ATP binding"/>
    <property type="evidence" value="ECO:0007669"/>
    <property type="project" value="UniProtKB-KW"/>
</dbReference>
<feature type="modified residue" description="4-aspartylphosphate" evidence="12">
    <location>
        <position position="444"/>
    </location>
</feature>
<dbReference type="AlphaFoldDB" id="A0A3S8ZTC8"/>
<gene>
    <name evidence="16" type="ORF">EJO50_09590</name>
</gene>
<dbReference type="InterPro" id="IPR000014">
    <property type="entry name" value="PAS"/>
</dbReference>
<keyword evidence="8" id="KW-0067">ATP-binding</keyword>
<evidence type="ECO:0000313" key="16">
    <source>
        <dbReference type="EMBL" id="AZN36719.1"/>
    </source>
</evidence>
<keyword evidence="6" id="KW-0812">Transmembrane</keyword>
<keyword evidence="11" id="KW-0472">Membrane</keyword>
<dbReference type="PANTHER" id="PTHR45339">
    <property type="entry name" value="HYBRID SIGNAL TRANSDUCTION HISTIDINE KINASE J"/>
    <property type="match status" value="1"/>
</dbReference>
<dbReference type="InterPro" id="IPR001633">
    <property type="entry name" value="EAL_dom"/>
</dbReference>
<dbReference type="SUPFAM" id="SSF47226">
    <property type="entry name" value="Histidine-containing phosphotransfer domain, HPT domain"/>
    <property type="match status" value="1"/>
</dbReference>
<comment type="subcellular location">
    <subcellularLocation>
        <location evidence="2">Cell membrane</location>
        <topology evidence="2">Multi-pass membrane protein</topology>
    </subcellularLocation>
</comment>
<dbReference type="InterPro" id="IPR035919">
    <property type="entry name" value="EAL_sf"/>
</dbReference>
<dbReference type="Pfam" id="PF08447">
    <property type="entry name" value="PAS_3"/>
    <property type="match status" value="1"/>
</dbReference>
<feature type="modified residue" description="4-aspartylphosphate" evidence="12">
    <location>
        <position position="719"/>
    </location>
</feature>
<dbReference type="PROSITE" id="PS50883">
    <property type="entry name" value="EAL"/>
    <property type="match status" value="1"/>
</dbReference>
<dbReference type="NCBIfam" id="TIGR00229">
    <property type="entry name" value="sensory_box"/>
    <property type="match status" value="1"/>
</dbReference>
<dbReference type="EC" id="2.7.13.3" evidence="3"/>
<evidence type="ECO:0000256" key="6">
    <source>
        <dbReference type="ARBA" id="ARBA00022692"/>
    </source>
</evidence>
<evidence type="ECO:0000256" key="2">
    <source>
        <dbReference type="ARBA" id="ARBA00004651"/>
    </source>
</evidence>
<dbReference type="InterPro" id="IPR011006">
    <property type="entry name" value="CheY-like_superfamily"/>
</dbReference>
<dbReference type="Pfam" id="PF00072">
    <property type="entry name" value="Response_reg"/>
    <property type="match status" value="2"/>
</dbReference>
<evidence type="ECO:0000256" key="10">
    <source>
        <dbReference type="ARBA" id="ARBA00023012"/>
    </source>
</evidence>
<dbReference type="SMART" id="SM00052">
    <property type="entry name" value="EAL"/>
    <property type="match status" value="1"/>
</dbReference>
<evidence type="ECO:0000256" key="1">
    <source>
        <dbReference type="ARBA" id="ARBA00000085"/>
    </source>
</evidence>
<dbReference type="Gene3D" id="1.20.120.160">
    <property type="entry name" value="HPT domain"/>
    <property type="match status" value="1"/>
</dbReference>
<reference evidence="16 17" key="1">
    <citation type="submission" date="2018-12" db="EMBL/GenBank/DDBJ databases">
        <title>Complete genome sequence of Iodobacter sp. H11R3.</title>
        <authorList>
            <person name="Bae J.-W."/>
        </authorList>
    </citation>
    <scope>NUCLEOTIDE SEQUENCE [LARGE SCALE GENOMIC DNA]</scope>
    <source>
        <strain evidence="16 17">H11R3</strain>
    </source>
</reference>
<keyword evidence="9" id="KW-1133">Transmembrane helix</keyword>
<dbReference type="SMART" id="SM00448">
    <property type="entry name" value="REC"/>
    <property type="match status" value="2"/>
</dbReference>
<dbReference type="GO" id="GO:0000155">
    <property type="term" value="F:phosphorelay sensor kinase activity"/>
    <property type="evidence" value="ECO:0007669"/>
    <property type="project" value="InterPro"/>
</dbReference>
<dbReference type="Pfam" id="PF00512">
    <property type="entry name" value="HisKA"/>
    <property type="match status" value="1"/>
</dbReference>
<dbReference type="SUPFAM" id="SSF55785">
    <property type="entry name" value="PYP-like sensor domain (PAS domain)"/>
    <property type="match status" value="2"/>
</dbReference>
<dbReference type="RefSeq" id="WP_125973672.1">
    <property type="nucleotide sequence ID" value="NZ_CP034433.1"/>
</dbReference>
<keyword evidence="10" id="KW-0902">Two-component regulatory system</keyword>
<evidence type="ECO:0000259" key="15">
    <source>
        <dbReference type="PROSITE" id="PS50883"/>
    </source>
</evidence>
<dbReference type="PROSITE" id="PS50110">
    <property type="entry name" value="RESPONSE_REGULATORY"/>
    <property type="match status" value="2"/>
</dbReference>
<evidence type="ECO:0000313" key="17">
    <source>
        <dbReference type="Proteomes" id="UP000282438"/>
    </source>
</evidence>
<dbReference type="InterPro" id="IPR001789">
    <property type="entry name" value="Sig_transdc_resp-reg_receiver"/>
</dbReference>
<evidence type="ECO:0000259" key="13">
    <source>
        <dbReference type="PROSITE" id="PS50110"/>
    </source>
</evidence>
<dbReference type="Gene3D" id="3.20.20.450">
    <property type="entry name" value="EAL domain"/>
    <property type="match status" value="1"/>
</dbReference>
<evidence type="ECO:0000256" key="9">
    <source>
        <dbReference type="ARBA" id="ARBA00022989"/>
    </source>
</evidence>
<dbReference type="Gene3D" id="3.40.50.2300">
    <property type="match status" value="2"/>
</dbReference>
<feature type="domain" description="Response regulatory" evidence="13">
    <location>
        <begin position="395"/>
        <end position="511"/>
    </location>
</feature>
<sequence length="1065" mass="119303">MPAVFHDTAQLQLIDQIPCGIYLCHSSGQCRYTNSALQTMLGLSAEDCAGDGWLKNLHPDDRERVHGQWLQAMATQTDFELSFRILRADQQICYLRTKARPLPDAHGQISGYIGSMEELTFNHIPPLHYHTPIKAASISNAIFDKQGKLIYLNPAFSSCFGYQLTDIPLLNDWWSLALPVPEYRQWVFNQGLYHDPLSSDNIFPALETHICCKDGSYKTVKVSQSPLPFVLDQALLITLIDLGGSEQQQSQENPASWLQLAGMIDSATDANQAKNAFLSLMGHEIRTPLNSILGMAYLAQLTPLDAKQSDYLNKITLSAGHLLDLMNDILDSSKIEAGKLQISMVRPAEEKLTVSSQPGRESEFKFSQHPVINTQAPSSNHHRHSTSDHCLVGKHILLADDHPFNQQIAAELLQIAGAEVTTANNGLEALQLTKKYHFDAILMDMQMPQMDGISACIAIRKTPAFESLPIIAITANVSREHHQSCLDAGMNDFIGKPIDAEKLYQTLAYWLGPEALMPSQTQPLPQQEKSPASISEQSAPLINLAELHNMLGEDPARQRKYCTKFVHSFKEGLSNIQQAHKKQNQTGPQCHRLKSIARTVGAIQLGRQLSIMEKLDPNIPPEQQLEHIELLQQLFRQSCESLQQKGLLDMQTTPCSTPFHMPEKSTLCILLVDDDDFMLEIIQQHLNDLGISQVLLFPKAKDALARLARQPQPDWIFCDLQMPDMDGVTFLRQLGLLQYEGYIAILSAMDEQVLKAAKRLAHSFHLKLGGTLTKPVKKEELAQILLLHPAHVSQDQKKGNHLPQLELQEEEIRKGLAEGEVELYYQPKVSTGQRKVIGAESLARWRHPQRGLLGPHLFVPAIETLGLIDDLTLCVLKLASRQLRIWLDQGEHIKLSINVSMGNLHRLELPELFQDVLRENNITPDLITLEITETQLTHDYVLSLDILTRLRIMGFSLSVDDFGTGFSTMEHLIQIPFTELKIDKAFVSGATQDASARTILEHSADLGRKFSLNLVAEGVETQADWDLVSNIGCHEVQGYLIGHPMPADEFMLWKKRWESDLPGSE</sequence>
<evidence type="ECO:0000256" key="11">
    <source>
        <dbReference type="ARBA" id="ARBA00023136"/>
    </source>
</evidence>
<proteinExistence type="predicted"/>
<feature type="domain" description="EAL" evidence="15">
    <location>
        <begin position="805"/>
        <end position="1058"/>
    </location>
</feature>
<evidence type="ECO:0000256" key="12">
    <source>
        <dbReference type="PROSITE-ProRule" id="PRU00169"/>
    </source>
</evidence>
<feature type="domain" description="Response regulatory" evidence="13">
    <location>
        <begin position="668"/>
        <end position="789"/>
    </location>
</feature>
<accession>A0A3S8ZTC8</accession>
<dbReference type="PANTHER" id="PTHR45339:SF1">
    <property type="entry name" value="HYBRID SIGNAL TRANSDUCTION HISTIDINE KINASE J"/>
    <property type="match status" value="1"/>
</dbReference>
<evidence type="ECO:0000256" key="7">
    <source>
        <dbReference type="ARBA" id="ARBA00022741"/>
    </source>
</evidence>
<dbReference type="CDD" id="cd00082">
    <property type="entry name" value="HisKA"/>
    <property type="match status" value="1"/>
</dbReference>
<dbReference type="CDD" id="cd17546">
    <property type="entry name" value="REC_hyHK_CKI1_RcsC-like"/>
    <property type="match status" value="1"/>
</dbReference>